<feature type="compositionally biased region" description="Basic residues" evidence="2">
    <location>
        <begin position="31"/>
        <end position="40"/>
    </location>
</feature>
<dbReference type="EMBL" id="CP051140">
    <property type="protein sequence ID" value="QIW97989.1"/>
    <property type="molecule type" value="Genomic_DNA"/>
</dbReference>
<keyword evidence="4" id="KW-1185">Reference proteome</keyword>
<feature type="coiled-coil region" evidence="1">
    <location>
        <begin position="668"/>
        <end position="702"/>
    </location>
</feature>
<dbReference type="OrthoDB" id="3532430at2759"/>
<dbReference type="AlphaFoldDB" id="A0A6H0XU63"/>
<name>A0A6H0XU63_9PEZI</name>
<accession>A0A6H0XU63</accession>
<feature type="region of interest" description="Disordered" evidence="2">
    <location>
        <begin position="956"/>
        <end position="989"/>
    </location>
</feature>
<organism evidence="3 4">
    <name type="scientific">Peltaster fructicola</name>
    <dbReference type="NCBI Taxonomy" id="286661"/>
    <lineage>
        <taxon>Eukaryota</taxon>
        <taxon>Fungi</taxon>
        <taxon>Dikarya</taxon>
        <taxon>Ascomycota</taxon>
        <taxon>Pezizomycotina</taxon>
        <taxon>Dothideomycetes</taxon>
        <taxon>Dothideomycetes incertae sedis</taxon>
        <taxon>Peltaster</taxon>
    </lineage>
</organism>
<evidence type="ECO:0000313" key="3">
    <source>
        <dbReference type="EMBL" id="QIW97989.1"/>
    </source>
</evidence>
<proteinExistence type="predicted"/>
<dbReference type="Proteomes" id="UP000503462">
    <property type="component" value="Chromosome 2"/>
</dbReference>
<evidence type="ECO:0000313" key="4">
    <source>
        <dbReference type="Proteomes" id="UP000503462"/>
    </source>
</evidence>
<feature type="coiled-coil region" evidence="1">
    <location>
        <begin position="597"/>
        <end position="631"/>
    </location>
</feature>
<reference evidence="3 4" key="1">
    <citation type="journal article" date="2016" name="Sci. Rep.">
        <title>Peltaster fructicola genome reveals evolution from an invasive phytopathogen to an ectophytic parasite.</title>
        <authorList>
            <person name="Xu C."/>
            <person name="Chen H."/>
            <person name="Gleason M.L."/>
            <person name="Xu J.R."/>
            <person name="Liu H."/>
            <person name="Zhang R."/>
            <person name="Sun G."/>
        </authorList>
    </citation>
    <scope>NUCLEOTIDE SEQUENCE [LARGE SCALE GENOMIC DNA]</scope>
    <source>
        <strain evidence="3 4">LNHT1506</strain>
    </source>
</reference>
<gene>
    <name evidence="3" type="ORF">AMS68_003507</name>
</gene>
<feature type="region of interest" description="Disordered" evidence="2">
    <location>
        <begin position="1"/>
        <end position="103"/>
    </location>
</feature>
<evidence type="ECO:0000256" key="2">
    <source>
        <dbReference type="SAM" id="MobiDB-lite"/>
    </source>
</evidence>
<sequence length="989" mass="111592">MAPRKSKPQASSSLSKAQMSSSQPAAEKHPSRSMRSKRRHSESPEPSQSSQINHSQLQATPAKKRRQAKTPAAGPSEDANDDAASPGRLQELDSQVLQELEERQVQFSDELEMHNSSAEVLSAAQLSKQKLAVKRRTTISPNATGAKRFRVSSGRQSLAPEDTEMADLVPLREVLDSRVQQLMQQASPQKKADGRQVAPDLTLFDNMKVIDGRQATSTSASIRKRLSTPIVKAPSSQADSDEKDAVSNHFDAERERLQDVIVRLGLEVERQRSHIEVHRIELQSITAATDTSTYADMLKSIRESYERARKALYETIPDTENVEMTDIETLDMVVSTMKELAEQVTLAGTQFDQQEEIELELRNEVSGLLDRLAMSEVNNKRIEAQRIEAMKQVDLTKYEAGEAKDELDLVKEETGQLKLSLADRSMQLSSQEKENDRLRRSIERLKESLNDYREEDKKMQGLISRMEADHVQAITKMSSEREATVQDLEERLDAESTQRKQSALIVSQRDEQITQLEITIDELELQHASMLADIDRLRADVQREQEGRTQTEAALQLQDAQVGDLQGQVTTIGQQLEDLSGHLVQIKRAHTTEQGKLATATMELQTSQDRVKELELKVREAGLDANKLRQKMFEVQQGHQAQVAELKRAAVERDKQHKSEINQETLQRERAEQLADSHAITIKELKDDLKEVQEQMGAEIIECNTLLHESKHEMQEKIDELMDGLNATQGNLDLQLGKAREEQQQHEDVVFDLEQRISARDLQISDLNASTTERFSLLATEAEEREAAVAMLEEDVAELQLKLAAAEASNAGLERRVEDQAAQMLAYQAEKQDSIDALHEEIDDKQRKIRNIETKAMEADTRWQELLDERKQELDVLRGVDHEKTETIASLHQQVHFYREKLASYVNKVDASLRSAVDATARAHEVAQAQHDELKMESQEMLGAFEQFDGKVTVAVKHSKKTRSAKKRRTYDSGFGVASDEVDGNVVVS</sequence>
<feature type="compositionally biased region" description="Low complexity" evidence="2">
    <location>
        <begin position="9"/>
        <end position="23"/>
    </location>
</feature>
<feature type="coiled-coil region" evidence="1">
    <location>
        <begin position="428"/>
        <end position="462"/>
    </location>
</feature>
<feature type="coiled-coil region" evidence="1">
    <location>
        <begin position="506"/>
        <end position="540"/>
    </location>
</feature>
<keyword evidence="1" id="KW-0175">Coiled coil</keyword>
<feature type="coiled-coil region" evidence="1">
    <location>
        <begin position="782"/>
        <end position="862"/>
    </location>
</feature>
<feature type="compositionally biased region" description="Basic residues" evidence="2">
    <location>
        <begin position="957"/>
        <end position="969"/>
    </location>
</feature>
<evidence type="ECO:0000256" key="1">
    <source>
        <dbReference type="SAM" id="Coils"/>
    </source>
</evidence>
<protein>
    <submittedName>
        <fullName evidence="3">Uncharacterized protein</fullName>
    </submittedName>
</protein>